<dbReference type="PIRSF" id="PIRSF005303">
    <property type="entry name" value="Thiam_monoph_kin"/>
    <property type="match status" value="1"/>
</dbReference>
<keyword evidence="1" id="KW-0460">Magnesium</keyword>
<feature type="binding site" evidence="1">
    <location>
        <begin position="130"/>
        <end position="131"/>
    </location>
    <ligand>
        <name>ATP</name>
        <dbReference type="ChEBI" id="CHEBI:30616"/>
    </ligand>
</feature>
<feature type="binding site" evidence="1">
    <location>
        <position position="113"/>
    </location>
    <ligand>
        <name>ATP</name>
        <dbReference type="ChEBI" id="CHEBI:30616"/>
    </ligand>
</feature>
<comment type="pathway">
    <text evidence="1">Cofactor biosynthesis; thiamine diphosphate biosynthesis; thiamine diphosphate from thiamine phosphate: step 1/1.</text>
</comment>
<comment type="miscellaneous">
    <text evidence="1">Reaction mechanism of ThiL seems to utilize a direct, inline transfer of the gamma-phosphate of ATP to TMP rather than a phosphorylated enzyme intermediate.</text>
</comment>
<dbReference type="EC" id="2.7.4.16" evidence="1"/>
<keyword evidence="1 4" id="KW-0418">Kinase</keyword>
<dbReference type="Gene3D" id="3.30.1330.10">
    <property type="entry name" value="PurM-like, N-terminal domain"/>
    <property type="match status" value="1"/>
</dbReference>
<proteinExistence type="inferred from homology"/>
<feature type="binding site" evidence="1">
    <location>
        <position position="83"/>
    </location>
    <ligand>
        <name>Mg(2+)</name>
        <dbReference type="ChEBI" id="CHEBI:18420"/>
        <label>4</label>
    </ligand>
</feature>
<feature type="domain" description="PurM-like C-terminal" evidence="3">
    <location>
        <begin position="160"/>
        <end position="314"/>
    </location>
</feature>
<dbReference type="NCBIfam" id="TIGR01379">
    <property type="entry name" value="thiL"/>
    <property type="match status" value="1"/>
</dbReference>
<accession>A0A933MI27</accession>
<feature type="binding site" evidence="1">
    <location>
        <position position="37"/>
    </location>
    <ligand>
        <name>Mg(2+)</name>
        <dbReference type="ChEBI" id="CHEBI:18420"/>
        <label>4</label>
    </ligand>
</feature>
<dbReference type="CDD" id="cd02194">
    <property type="entry name" value="ThiL"/>
    <property type="match status" value="1"/>
</dbReference>
<dbReference type="EMBL" id="JACQXR010000073">
    <property type="protein sequence ID" value="MBI4726692.1"/>
    <property type="molecule type" value="Genomic_DNA"/>
</dbReference>
<feature type="binding site" evidence="1">
    <location>
        <position position="156"/>
    </location>
    <ligand>
        <name>ATP</name>
        <dbReference type="ChEBI" id="CHEBI:30616"/>
    </ligand>
</feature>
<dbReference type="InterPro" id="IPR036921">
    <property type="entry name" value="PurM-like_N_sf"/>
</dbReference>
<dbReference type="SUPFAM" id="SSF56042">
    <property type="entry name" value="PurM C-terminal domain-like"/>
    <property type="match status" value="1"/>
</dbReference>
<dbReference type="Gene3D" id="3.90.650.10">
    <property type="entry name" value="PurM-like C-terminal domain"/>
    <property type="match status" value="1"/>
</dbReference>
<feature type="binding site" evidence="1">
    <location>
        <position position="54"/>
    </location>
    <ligand>
        <name>Mg(2+)</name>
        <dbReference type="ChEBI" id="CHEBI:18420"/>
        <label>1</label>
    </ligand>
</feature>
<keyword evidence="1" id="KW-0784">Thiamine biosynthesis</keyword>
<dbReference type="GO" id="GO:0009228">
    <property type="term" value="P:thiamine biosynthetic process"/>
    <property type="evidence" value="ECO:0007669"/>
    <property type="project" value="UniProtKB-KW"/>
</dbReference>
<name>A0A933MI27_UNCT6</name>
<feature type="binding site" evidence="1">
    <location>
        <position position="52"/>
    </location>
    <ligand>
        <name>Mg(2+)</name>
        <dbReference type="ChEBI" id="CHEBI:18420"/>
        <label>4</label>
    </ligand>
</feature>
<reference evidence="4" key="1">
    <citation type="submission" date="2020-07" db="EMBL/GenBank/DDBJ databases">
        <title>Huge and variable diversity of episymbiotic CPR bacteria and DPANN archaea in groundwater ecosystems.</title>
        <authorList>
            <person name="He C.Y."/>
            <person name="Keren R."/>
            <person name="Whittaker M."/>
            <person name="Farag I.F."/>
            <person name="Doudna J."/>
            <person name="Cate J.H.D."/>
            <person name="Banfield J.F."/>
        </authorList>
    </citation>
    <scope>NUCLEOTIDE SEQUENCE</scope>
    <source>
        <strain evidence="4">NC_groundwater_1520_Pr4_B-0.1um_53_5</strain>
    </source>
</reference>
<keyword evidence="1 4" id="KW-0808">Transferase</keyword>
<comment type="catalytic activity">
    <reaction evidence="1">
        <text>thiamine phosphate + ATP = thiamine diphosphate + ADP</text>
        <dbReference type="Rhea" id="RHEA:15913"/>
        <dbReference type="ChEBI" id="CHEBI:30616"/>
        <dbReference type="ChEBI" id="CHEBI:37575"/>
        <dbReference type="ChEBI" id="CHEBI:58937"/>
        <dbReference type="ChEBI" id="CHEBI:456216"/>
        <dbReference type="EC" id="2.7.4.16"/>
    </reaction>
</comment>
<organism evidence="4 5">
    <name type="scientific">candidate division TA06 bacterium</name>
    <dbReference type="NCBI Taxonomy" id="2250710"/>
    <lineage>
        <taxon>Bacteria</taxon>
        <taxon>Bacteria division TA06</taxon>
    </lineage>
</organism>
<comment type="function">
    <text evidence="1">Catalyzes the ATP-dependent phosphorylation of thiamine-monophosphate (TMP) to form thiamine-pyrophosphate (TPP), the active form of vitamin B1.</text>
</comment>
<comment type="similarity">
    <text evidence="1">Belongs to the thiamine-monophosphate kinase family.</text>
</comment>
<dbReference type="InterPro" id="IPR006283">
    <property type="entry name" value="ThiL-like"/>
</dbReference>
<evidence type="ECO:0000256" key="1">
    <source>
        <dbReference type="HAMAP-Rule" id="MF_02128"/>
    </source>
</evidence>
<evidence type="ECO:0000313" key="4">
    <source>
        <dbReference type="EMBL" id="MBI4726692.1"/>
    </source>
</evidence>
<dbReference type="InterPro" id="IPR010918">
    <property type="entry name" value="PurM-like_C_dom"/>
</dbReference>
<keyword evidence="1" id="KW-0547">Nucleotide-binding</keyword>
<feature type="binding site" evidence="1">
    <location>
        <position position="61"/>
    </location>
    <ligand>
        <name>substrate</name>
    </ligand>
</feature>
<evidence type="ECO:0000259" key="2">
    <source>
        <dbReference type="Pfam" id="PF00586"/>
    </source>
</evidence>
<keyword evidence="1" id="KW-0479">Metal-binding</keyword>
<feature type="binding site" evidence="1">
    <location>
        <position position="223"/>
    </location>
    <ligand>
        <name>Mg(2+)</name>
        <dbReference type="ChEBI" id="CHEBI:18420"/>
        <label>5</label>
    </ligand>
</feature>
<dbReference type="GO" id="GO:0009030">
    <property type="term" value="F:thiamine-phosphate kinase activity"/>
    <property type="evidence" value="ECO:0007669"/>
    <property type="project" value="UniProtKB-UniRule"/>
</dbReference>
<dbReference type="InterPro" id="IPR016188">
    <property type="entry name" value="PurM-like_N"/>
</dbReference>
<feature type="binding site" evidence="1">
    <location>
        <position position="220"/>
    </location>
    <ligand>
        <name>Mg(2+)</name>
        <dbReference type="ChEBI" id="CHEBI:18420"/>
        <label>3</label>
    </ligand>
</feature>
<evidence type="ECO:0000259" key="3">
    <source>
        <dbReference type="Pfam" id="PF02769"/>
    </source>
</evidence>
<dbReference type="Pfam" id="PF00586">
    <property type="entry name" value="AIRS"/>
    <property type="match status" value="1"/>
</dbReference>
<protein>
    <recommendedName>
        <fullName evidence="1">Thiamine-monophosphate kinase</fullName>
        <shortName evidence="1">TMP kinase</shortName>
        <shortName evidence="1">Thiamine-phosphate kinase</shortName>
        <ecNumber evidence="1">2.7.4.16</ecNumber>
    </recommendedName>
</protein>
<dbReference type="SUPFAM" id="SSF55326">
    <property type="entry name" value="PurM N-terminal domain-like"/>
    <property type="match status" value="1"/>
</dbReference>
<feature type="binding site" evidence="1">
    <location>
        <position position="54"/>
    </location>
    <ligand>
        <name>Mg(2+)</name>
        <dbReference type="ChEBI" id="CHEBI:18420"/>
        <label>2</label>
    </ligand>
</feature>
<dbReference type="HAMAP" id="MF_02128">
    <property type="entry name" value="TMP_kinase"/>
    <property type="match status" value="1"/>
</dbReference>
<dbReference type="PANTHER" id="PTHR30270:SF0">
    <property type="entry name" value="THIAMINE-MONOPHOSPHATE KINASE"/>
    <property type="match status" value="1"/>
</dbReference>
<feature type="binding site" evidence="1">
    <location>
        <position position="53"/>
    </location>
    <ligand>
        <name>Mg(2+)</name>
        <dbReference type="ChEBI" id="CHEBI:18420"/>
        <label>1</label>
    </ligand>
</feature>
<gene>
    <name evidence="1 4" type="primary">thiL</name>
    <name evidence="4" type="ORF">HY768_05640</name>
</gene>
<comment type="caution">
    <text evidence="4">The sequence shown here is derived from an EMBL/GenBank/DDBJ whole genome shotgun (WGS) entry which is preliminary data.</text>
</comment>
<dbReference type="InterPro" id="IPR036676">
    <property type="entry name" value="PurM-like_C_sf"/>
</dbReference>
<evidence type="ECO:0000313" key="5">
    <source>
        <dbReference type="Proteomes" id="UP000736328"/>
    </source>
</evidence>
<dbReference type="AlphaFoldDB" id="A0A933MI27"/>
<dbReference type="Proteomes" id="UP000736328">
    <property type="component" value="Unassembled WGS sequence"/>
</dbReference>
<dbReference type="GO" id="GO:0005524">
    <property type="term" value="F:ATP binding"/>
    <property type="evidence" value="ECO:0007669"/>
    <property type="project" value="UniProtKB-UniRule"/>
</dbReference>
<feature type="domain" description="PurM-like N-terminal" evidence="2">
    <location>
        <begin position="35"/>
        <end position="147"/>
    </location>
</feature>
<feature type="binding site" evidence="1">
    <location>
        <position position="37"/>
    </location>
    <ligand>
        <name>Mg(2+)</name>
        <dbReference type="ChEBI" id="CHEBI:18420"/>
        <label>3</label>
    </ligand>
</feature>
<feature type="binding site" evidence="1">
    <location>
        <position position="131"/>
    </location>
    <ligand>
        <name>Mg(2+)</name>
        <dbReference type="ChEBI" id="CHEBI:18420"/>
        <label>1</label>
    </ligand>
</feature>
<sequence>MAKKISDIGEFGLIKRIKKTAGSIPKNRRVLLGVGDDAALFKISPGQACAATTDAMVEGVHFDLRYTSFYDLGYKAMAANLSDIAAMGGKPLLALASLSLPSQTSIRAIDQLYAGMKTLAKKHRVVIAGGNIVKSRELSITLTLLGECHPENIGLRSGAKVGDAVLVTGDLGASQAGLDILNSKFKIKNKKIAEKHLRPQSRVREALILADNFKLHGMIDISDGLASELHHLSQSSKVGVIIDQGALPVAAQAIAIGQKLGRDPQKYCLYGGEEYELLFTLPPLEALKAKAMIQKQGTACAIIGQVVKGAQVNIISQNGKTEKLKNQGYTHF</sequence>
<dbReference type="PANTHER" id="PTHR30270">
    <property type="entry name" value="THIAMINE-MONOPHOSPHATE KINASE"/>
    <property type="match status" value="1"/>
</dbReference>
<feature type="binding site" evidence="1">
    <location>
        <position position="222"/>
    </location>
    <ligand>
        <name>ATP</name>
        <dbReference type="ChEBI" id="CHEBI:30616"/>
    </ligand>
</feature>
<dbReference type="Pfam" id="PF02769">
    <property type="entry name" value="AIRS_C"/>
    <property type="match status" value="1"/>
</dbReference>
<dbReference type="GO" id="GO:0000287">
    <property type="term" value="F:magnesium ion binding"/>
    <property type="evidence" value="ECO:0007669"/>
    <property type="project" value="UniProtKB-UniRule"/>
</dbReference>
<feature type="binding site" evidence="1">
    <location>
        <position position="83"/>
    </location>
    <ligand>
        <name>Mg(2+)</name>
        <dbReference type="ChEBI" id="CHEBI:18420"/>
        <label>3</label>
    </ligand>
</feature>
<feature type="binding site" evidence="1">
    <location>
        <position position="83"/>
    </location>
    <ligand>
        <name>Mg(2+)</name>
        <dbReference type="ChEBI" id="CHEBI:18420"/>
        <label>2</label>
    </ligand>
</feature>
<keyword evidence="1" id="KW-0067">ATP-binding</keyword>
<dbReference type="GO" id="GO:0009229">
    <property type="term" value="P:thiamine diphosphate biosynthetic process"/>
    <property type="evidence" value="ECO:0007669"/>
    <property type="project" value="UniProtKB-UniRule"/>
</dbReference>
<feature type="binding site" evidence="1">
    <location>
        <position position="273"/>
    </location>
    <ligand>
        <name>substrate</name>
    </ligand>
</feature>
<feature type="binding site" evidence="1">
    <location>
        <position position="329"/>
    </location>
    <ligand>
        <name>substrate</name>
    </ligand>
</feature>